<name>A0A0F9SD71_9ZZZZ</name>
<gene>
    <name evidence="1" type="ORF">LCGC14_0467870</name>
</gene>
<dbReference type="EMBL" id="LAZR01000490">
    <property type="protein sequence ID" value="KKN66795.1"/>
    <property type="molecule type" value="Genomic_DNA"/>
</dbReference>
<evidence type="ECO:0000313" key="1">
    <source>
        <dbReference type="EMBL" id="KKN66795.1"/>
    </source>
</evidence>
<protein>
    <submittedName>
        <fullName evidence="1">Uncharacterized protein</fullName>
    </submittedName>
</protein>
<accession>A0A0F9SD71</accession>
<organism evidence="1">
    <name type="scientific">marine sediment metagenome</name>
    <dbReference type="NCBI Taxonomy" id="412755"/>
    <lineage>
        <taxon>unclassified sequences</taxon>
        <taxon>metagenomes</taxon>
        <taxon>ecological metagenomes</taxon>
    </lineage>
</organism>
<dbReference type="AlphaFoldDB" id="A0A0F9SD71"/>
<comment type="caution">
    <text evidence="1">The sequence shown here is derived from an EMBL/GenBank/DDBJ whole genome shotgun (WGS) entry which is preliminary data.</text>
</comment>
<proteinExistence type="predicted"/>
<reference evidence="1" key="1">
    <citation type="journal article" date="2015" name="Nature">
        <title>Complex archaea that bridge the gap between prokaryotes and eukaryotes.</title>
        <authorList>
            <person name="Spang A."/>
            <person name="Saw J.H."/>
            <person name="Jorgensen S.L."/>
            <person name="Zaremba-Niedzwiedzka K."/>
            <person name="Martijn J."/>
            <person name="Lind A.E."/>
            <person name="van Eijk R."/>
            <person name="Schleper C."/>
            <person name="Guy L."/>
            <person name="Ettema T.J."/>
        </authorList>
    </citation>
    <scope>NUCLEOTIDE SEQUENCE</scope>
</reference>
<sequence length="167" mass="19386">MMKTHYNRVSILNILEPIDLVLANYRIEISKHPDPDTFGLIEQYEEFYGIGFAICQTFLVSMHKGENKFVAFKKGPFHSTGKSYAEITNACANYWKHNNEWDKTRLSKQTQATVEVFERLSVDVWGPYPLSSMFYTLLGDNATFIELLSYLNGWANDVNEQHRDCKE</sequence>